<evidence type="ECO:0008006" key="3">
    <source>
        <dbReference type="Google" id="ProtNLM"/>
    </source>
</evidence>
<keyword evidence="2" id="KW-1185">Reference proteome</keyword>
<dbReference type="AlphaFoldDB" id="A0A1W6MWH9"/>
<evidence type="ECO:0000313" key="2">
    <source>
        <dbReference type="Proteomes" id="UP000193978"/>
    </source>
</evidence>
<gene>
    <name evidence="1" type="ORF">B1812_13650</name>
</gene>
<dbReference type="EMBL" id="CP019948">
    <property type="protein sequence ID" value="ARN81954.1"/>
    <property type="molecule type" value="Genomic_DNA"/>
</dbReference>
<organism evidence="1 2">
    <name type="scientific">Methylocystis bryophila</name>
    <dbReference type="NCBI Taxonomy" id="655015"/>
    <lineage>
        <taxon>Bacteria</taxon>
        <taxon>Pseudomonadati</taxon>
        <taxon>Pseudomonadota</taxon>
        <taxon>Alphaproteobacteria</taxon>
        <taxon>Hyphomicrobiales</taxon>
        <taxon>Methylocystaceae</taxon>
        <taxon>Methylocystis</taxon>
    </lineage>
</organism>
<dbReference type="STRING" id="655015.B1812_13650"/>
<evidence type="ECO:0000313" key="1">
    <source>
        <dbReference type="EMBL" id="ARN81954.1"/>
    </source>
</evidence>
<dbReference type="GO" id="GO:0003688">
    <property type="term" value="F:DNA replication origin binding"/>
    <property type="evidence" value="ECO:0007669"/>
    <property type="project" value="TreeGrafter"/>
</dbReference>
<protein>
    <recommendedName>
        <fullName evidence="3">Chromosomal replication initiator protein DnaA domain-containing protein</fullName>
    </recommendedName>
</protein>
<dbReference type="GO" id="GO:0005886">
    <property type="term" value="C:plasma membrane"/>
    <property type="evidence" value="ECO:0007669"/>
    <property type="project" value="TreeGrafter"/>
</dbReference>
<dbReference type="RefSeq" id="WP_085772071.1">
    <property type="nucleotide sequence ID" value="NZ_AP027149.1"/>
</dbReference>
<dbReference type="Proteomes" id="UP000193978">
    <property type="component" value="Chromosome"/>
</dbReference>
<dbReference type="GO" id="GO:0006270">
    <property type="term" value="P:DNA replication initiation"/>
    <property type="evidence" value="ECO:0007669"/>
    <property type="project" value="TreeGrafter"/>
</dbReference>
<accession>A0A1W6MWH9</accession>
<dbReference type="KEGG" id="mbry:B1812_13650"/>
<proteinExistence type="predicted"/>
<dbReference type="PANTHER" id="PTHR30050">
    <property type="entry name" value="CHROMOSOMAL REPLICATION INITIATOR PROTEIN DNAA"/>
    <property type="match status" value="1"/>
</dbReference>
<dbReference type="Gene3D" id="1.10.8.60">
    <property type="match status" value="1"/>
</dbReference>
<dbReference type="SUPFAM" id="SSF52540">
    <property type="entry name" value="P-loop containing nucleoside triphosphate hydrolases"/>
    <property type="match status" value="1"/>
</dbReference>
<dbReference type="Gene3D" id="3.40.50.300">
    <property type="entry name" value="P-loop containing nucleotide triphosphate hydrolases"/>
    <property type="match status" value="1"/>
</dbReference>
<dbReference type="PANTHER" id="PTHR30050:SF5">
    <property type="entry name" value="DNAA REGULATORY INACTIVATOR HDA"/>
    <property type="match status" value="1"/>
</dbReference>
<name>A0A1W6MWH9_9HYPH</name>
<reference evidence="1 2" key="1">
    <citation type="submission" date="2017-02" db="EMBL/GenBank/DDBJ databases">
        <authorList>
            <person name="Peterson S.W."/>
        </authorList>
    </citation>
    <scope>NUCLEOTIDE SEQUENCE [LARGE SCALE GENOMIC DNA]</scope>
    <source>
        <strain evidence="1 2">S285</strain>
    </source>
</reference>
<dbReference type="OrthoDB" id="7390113at2"/>
<dbReference type="InterPro" id="IPR027417">
    <property type="entry name" value="P-loop_NTPase"/>
</dbReference>
<sequence length="231" mass="25708">MAEGEKAARGGEQFALEFPFEPSFARDEFLAAPSNVDALAMIDRWPSWPDRLLLLVGPAGSGKSHLAAIWARRAHALVASPLALPPLDALVGLKPEAIVVDGLEDATDETALFHLLNYANESNIPVLLTRRSPPREDRVRLPDLLSRMRRAPLIEIGAPDEDLIRAVLDKLFRDRQLIVEPGLGDYLTLRLERSLDAARAFVRDLDREALMRGRRVTRVLAGELLDRARED</sequence>